<comment type="caution">
    <text evidence="1">The sequence shown here is derived from an EMBL/GenBank/DDBJ whole genome shotgun (WGS) entry which is preliminary data.</text>
</comment>
<dbReference type="EMBL" id="JBEZVE010000010">
    <property type="protein sequence ID" value="MEU3782974.1"/>
    <property type="molecule type" value="Genomic_DNA"/>
</dbReference>
<evidence type="ECO:0000313" key="1">
    <source>
        <dbReference type="EMBL" id="MEU3782974.1"/>
    </source>
</evidence>
<accession>A0ABV2ZK94</accession>
<keyword evidence="2" id="KW-1185">Reference proteome</keyword>
<organism evidence="1 2">
    <name type="scientific">Streptomyces sp. 900129855</name>
    <dbReference type="NCBI Taxonomy" id="3155129"/>
    <lineage>
        <taxon>Bacteria</taxon>
        <taxon>Bacillati</taxon>
        <taxon>Actinomycetota</taxon>
        <taxon>Actinomycetes</taxon>
        <taxon>Kitasatosporales</taxon>
        <taxon>Streptomycetaceae</taxon>
        <taxon>Streptomyces</taxon>
    </lineage>
</organism>
<gene>
    <name evidence="1" type="ORF">AB0E89_20880</name>
</gene>
<protein>
    <submittedName>
        <fullName evidence="1">Uncharacterized protein</fullName>
    </submittedName>
</protein>
<name>A0ABV2ZK94_9ACTN</name>
<sequence>MLRAAEDAFGAPCLQVHRADPHHALAAALPAEPGALRLDTVVVGPAEAAVRARHRACRGGAVRRLRARTAPPAS</sequence>
<reference evidence="1 2" key="1">
    <citation type="submission" date="2024-06" db="EMBL/GenBank/DDBJ databases">
        <title>The Natural Products Discovery Center: Release of the First 8490 Sequenced Strains for Exploring Actinobacteria Biosynthetic Diversity.</title>
        <authorList>
            <person name="Kalkreuter E."/>
            <person name="Kautsar S.A."/>
            <person name="Yang D."/>
            <person name="Bader C.D."/>
            <person name="Teijaro C.N."/>
            <person name="Fluegel L."/>
            <person name="Davis C.M."/>
            <person name="Simpson J.R."/>
            <person name="Lauterbach L."/>
            <person name="Steele A.D."/>
            <person name="Gui C."/>
            <person name="Meng S."/>
            <person name="Li G."/>
            <person name="Viehrig K."/>
            <person name="Ye F."/>
            <person name="Su P."/>
            <person name="Kiefer A.F."/>
            <person name="Nichols A."/>
            <person name="Cepeda A.J."/>
            <person name="Yan W."/>
            <person name="Fan B."/>
            <person name="Jiang Y."/>
            <person name="Adhikari A."/>
            <person name="Zheng C.-J."/>
            <person name="Schuster L."/>
            <person name="Cowan T.M."/>
            <person name="Smanski M.J."/>
            <person name="Chevrette M.G."/>
            <person name="De Carvalho L.P.S."/>
            <person name="Shen B."/>
        </authorList>
    </citation>
    <scope>NUCLEOTIDE SEQUENCE [LARGE SCALE GENOMIC DNA]</scope>
    <source>
        <strain evidence="1 2">NPDC033843</strain>
    </source>
</reference>
<evidence type="ECO:0000313" key="2">
    <source>
        <dbReference type="Proteomes" id="UP001550739"/>
    </source>
</evidence>
<proteinExistence type="predicted"/>
<dbReference type="RefSeq" id="WP_361703899.1">
    <property type="nucleotide sequence ID" value="NZ_JBEZVE010000010.1"/>
</dbReference>
<dbReference type="Proteomes" id="UP001550739">
    <property type="component" value="Unassembled WGS sequence"/>
</dbReference>